<dbReference type="SMART" id="SM00345">
    <property type="entry name" value="HTH_GNTR"/>
    <property type="match status" value="1"/>
</dbReference>
<keyword evidence="6" id="KW-1185">Reference proteome</keyword>
<dbReference type="SMART" id="SM00895">
    <property type="entry name" value="FCD"/>
    <property type="match status" value="1"/>
</dbReference>
<dbReference type="Pfam" id="PF07729">
    <property type="entry name" value="FCD"/>
    <property type="match status" value="1"/>
</dbReference>
<dbReference type="Gene3D" id="1.20.120.530">
    <property type="entry name" value="GntR ligand-binding domain-like"/>
    <property type="match status" value="1"/>
</dbReference>
<dbReference type="PANTHER" id="PTHR43537:SF5">
    <property type="entry name" value="UXU OPERON TRANSCRIPTIONAL REGULATOR"/>
    <property type="match status" value="1"/>
</dbReference>
<reference evidence="5 6" key="1">
    <citation type="submission" date="2019-03" db="EMBL/GenBank/DDBJ databases">
        <title>Draft genome sequences of novel Actinobacteria.</title>
        <authorList>
            <person name="Sahin N."/>
            <person name="Ay H."/>
            <person name="Saygin H."/>
        </authorList>
    </citation>
    <scope>NUCLEOTIDE SEQUENCE [LARGE SCALE GENOMIC DNA]</scope>
    <source>
        <strain evidence="5 6">5K548</strain>
    </source>
</reference>
<feature type="domain" description="HTH gntR-type" evidence="4">
    <location>
        <begin position="15"/>
        <end position="85"/>
    </location>
</feature>
<dbReference type="PANTHER" id="PTHR43537">
    <property type="entry name" value="TRANSCRIPTIONAL REGULATOR, GNTR FAMILY"/>
    <property type="match status" value="1"/>
</dbReference>
<dbReference type="InterPro" id="IPR000524">
    <property type="entry name" value="Tscrpt_reg_HTH_GntR"/>
</dbReference>
<dbReference type="Gene3D" id="1.10.10.10">
    <property type="entry name" value="Winged helix-like DNA-binding domain superfamily/Winged helix DNA-binding domain"/>
    <property type="match status" value="1"/>
</dbReference>
<dbReference type="InterPro" id="IPR011711">
    <property type="entry name" value="GntR_C"/>
</dbReference>
<dbReference type="Pfam" id="PF00392">
    <property type="entry name" value="GntR"/>
    <property type="match status" value="1"/>
</dbReference>
<keyword evidence="1" id="KW-0805">Transcription regulation</keyword>
<dbReference type="AlphaFoldDB" id="A0A4R5B8V0"/>
<evidence type="ECO:0000256" key="2">
    <source>
        <dbReference type="ARBA" id="ARBA00023125"/>
    </source>
</evidence>
<dbReference type="SUPFAM" id="SSF48008">
    <property type="entry name" value="GntR ligand-binding domain-like"/>
    <property type="match status" value="1"/>
</dbReference>
<dbReference type="CDD" id="cd07377">
    <property type="entry name" value="WHTH_GntR"/>
    <property type="match status" value="1"/>
</dbReference>
<protein>
    <submittedName>
        <fullName evidence="5">FadR family transcriptional regulator</fullName>
    </submittedName>
</protein>
<evidence type="ECO:0000256" key="3">
    <source>
        <dbReference type="ARBA" id="ARBA00023163"/>
    </source>
</evidence>
<evidence type="ECO:0000313" key="6">
    <source>
        <dbReference type="Proteomes" id="UP000294723"/>
    </source>
</evidence>
<evidence type="ECO:0000259" key="4">
    <source>
        <dbReference type="PROSITE" id="PS50949"/>
    </source>
</evidence>
<gene>
    <name evidence="5" type="ORF">E1202_29070</name>
</gene>
<accession>A0A4R5B8V0</accession>
<keyword evidence="2" id="KW-0238">DNA-binding</keyword>
<dbReference type="GO" id="GO:0003700">
    <property type="term" value="F:DNA-binding transcription factor activity"/>
    <property type="evidence" value="ECO:0007669"/>
    <property type="project" value="InterPro"/>
</dbReference>
<proteinExistence type="predicted"/>
<dbReference type="GO" id="GO:0003677">
    <property type="term" value="F:DNA binding"/>
    <property type="evidence" value="ECO:0007669"/>
    <property type="project" value="UniProtKB-KW"/>
</dbReference>
<comment type="caution">
    <text evidence="5">The sequence shown here is derived from an EMBL/GenBank/DDBJ whole genome shotgun (WGS) entry which is preliminary data.</text>
</comment>
<name>A0A4R5B8V0_9PSEU</name>
<evidence type="ECO:0000313" key="5">
    <source>
        <dbReference type="EMBL" id="TDD81439.1"/>
    </source>
</evidence>
<dbReference type="Proteomes" id="UP000294723">
    <property type="component" value="Unassembled WGS sequence"/>
</dbReference>
<dbReference type="PROSITE" id="PS50949">
    <property type="entry name" value="HTH_GNTR"/>
    <property type="match status" value="1"/>
</dbReference>
<keyword evidence="3" id="KW-0804">Transcription</keyword>
<dbReference type="EMBL" id="SMLA01000078">
    <property type="protein sequence ID" value="TDD81439.1"/>
    <property type="molecule type" value="Genomic_DNA"/>
</dbReference>
<dbReference type="InterPro" id="IPR008920">
    <property type="entry name" value="TF_FadR/GntR_C"/>
</dbReference>
<organism evidence="5 6">
    <name type="scientific">Saccharopolyspora karakumensis</name>
    <dbReference type="NCBI Taxonomy" id="2530386"/>
    <lineage>
        <taxon>Bacteria</taxon>
        <taxon>Bacillati</taxon>
        <taxon>Actinomycetota</taxon>
        <taxon>Actinomycetes</taxon>
        <taxon>Pseudonocardiales</taxon>
        <taxon>Pseudonocardiaceae</taxon>
        <taxon>Saccharopolyspora</taxon>
    </lineage>
</organism>
<sequence>MTMKRESLLASKPVRTAYQQVYDAIRDAVLSGQLAREERLPPETEIAEQFGVGRATVREALRLLAADGLIRTTKGTGGGSYVTLPTVDHLTGYLERNFELLRLTKDVAFQEFVDARLLIEGYAARQAAASRTKDDLNRLRSALVTPSESDSVHEVRQCNANFHSVLIDACGNSLLRPSARAIFAVMSNQLGEAVLPEKQAAREHQHIFTAIEAGDPEQAEELMRTHIQSLTDAYKKVWDAD</sequence>
<dbReference type="InterPro" id="IPR036390">
    <property type="entry name" value="WH_DNA-bd_sf"/>
</dbReference>
<dbReference type="InterPro" id="IPR036388">
    <property type="entry name" value="WH-like_DNA-bd_sf"/>
</dbReference>
<dbReference type="PRINTS" id="PR00035">
    <property type="entry name" value="HTHGNTR"/>
</dbReference>
<dbReference type="SUPFAM" id="SSF46785">
    <property type="entry name" value="Winged helix' DNA-binding domain"/>
    <property type="match status" value="1"/>
</dbReference>
<evidence type="ECO:0000256" key="1">
    <source>
        <dbReference type="ARBA" id="ARBA00023015"/>
    </source>
</evidence>